<gene>
    <name evidence="1" type="ORF">TSUD_277270</name>
</gene>
<protein>
    <submittedName>
        <fullName evidence="1">Uncharacterized protein</fullName>
    </submittedName>
</protein>
<reference evidence="2" key="1">
    <citation type="journal article" date="2017" name="Front. Plant Sci.">
        <title>Climate Clever Clovers: New Paradigm to Reduce the Environmental Footprint of Ruminants by Breeding Low Methanogenic Forages Utilizing Haplotype Variation.</title>
        <authorList>
            <person name="Kaur P."/>
            <person name="Appels R."/>
            <person name="Bayer P.E."/>
            <person name="Keeble-Gagnere G."/>
            <person name="Wang J."/>
            <person name="Hirakawa H."/>
            <person name="Shirasawa K."/>
            <person name="Vercoe P."/>
            <person name="Stefanova K."/>
            <person name="Durmic Z."/>
            <person name="Nichols P."/>
            <person name="Revell C."/>
            <person name="Isobe S.N."/>
            <person name="Edwards D."/>
            <person name="Erskine W."/>
        </authorList>
    </citation>
    <scope>NUCLEOTIDE SEQUENCE [LARGE SCALE GENOMIC DNA]</scope>
    <source>
        <strain evidence="2">cv. Daliak</strain>
    </source>
</reference>
<organism evidence="1 2">
    <name type="scientific">Trifolium subterraneum</name>
    <name type="common">Subterranean clover</name>
    <dbReference type="NCBI Taxonomy" id="3900"/>
    <lineage>
        <taxon>Eukaryota</taxon>
        <taxon>Viridiplantae</taxon>
        <taxon>Streptophyta</taxon>
        <taxon>Embryophyta</taxon>
        <taxon>Tracheophyta</taxon>
        <taxon>Spermatophyta</taxon>
        <taxon>Magnoliopsida</taxon>
        <taxon>eudicotyledons</taxon>
        <taxon>Gunneridae</taxon>
        <taxon>Pentapetalae</taxon>
        <taxon>rosids</taxon>
        <taxon>fabids</taxon>
        <taxon>Fabales</taxon>
        <taxon>Fabaceae</taxon>
        <taxon>Papilionoideae</taxon>
        <taxon>50 kb inversion clade</taxon>
        <taxon>NPAAA clade</taxon>
        <taxon>Hologalegina</taxon>
        <taxon>IRL clade</taxon>
        <taxon>Trifolieae</taxon>
        <taxon>Trifolium</taxon>
    </lineage>
</organism>
<evidence type="ECO:0000313" key="1">
    <source>
        <dbReference type="EMBL" id="GAU36115.1"/>
    </source>
</evidence>
<keyword evidence="2" id="KW-1185">Reference proteome</keyword>
<dbReference type="EMBL" id="DF973616">
    <property type="protein sequence ID" value="GAU36115.1"/>
    <property type="molecule type" value="Genomic_DNA"/>
</dbReference>
<evidence type="ECO:0000313" key="2">
    <source>
        <dbReference type="Proteomes" id="UP000242715"/>
    </source>
</evidence>
<accession>A0A2Z6NJK4</accession>
<sequence length="105" mass="11921">MRKRVNINTKIGIIEDAIAAIMIQRYPLSIRASAAQKAHIMNTTDMKIVKRPNNNLIGKLVMKSSSAYRDTDWALIEEIKEFDFKVEDGPLSIGDVQARRKGFPF</sequence>
<dbReference type="AlphaFoldDB" id="A0A2Z6NJK4"/>
<dbReference type="Proteomes" id="UP000242715">
    <property type="component" value="Unassembled WGS sequence"/>
</dbReference>
<name>A0A2Z6NJK4_TRISU</name>
<proteinExistence type="predicted"/>